<proteinExistence type="predicted"/>
<name>A0ACB6SDQ9_9PLEO</name>
<dbReference type="EMBL" id="MU006703">
    <property type="protein sequence ID" value="KAF2632356.1"/>
    <property type="molecule type" value="Genomic_DNA"/>
</dbReference>
<accession>A0ACB6SDQ9</accession>
<keyword evidence="2" id="KW-1185">Reference proteome</keyword>
<evidence type="ECO:0000313" key="2">
    <source>
        <dbReference type="Proteomes" id="UP000799754"/>
    </source>
</evidence>
<reference evidence="1" key="1">
    <citation type="journal article" date="2020" name="Stud. Mycol.">
        <title>101 Dothideomycetes genomes: a test case for predicting lifestyles and emergence of pathogens.</title>
        <authorList>
            <person name="Haridas S."/>
            <person name="Albert R."/>
            <person name="Binder M."/>
            <person name="Bloem J."/>
            <person name="Labutti K."/>
            <person name="Salamov A."/>
            <person name="Andreopoulos B."/>
            <person name="Baker S."/>
            <person name="Barry K."/>
            <person name="Bills G."/>
            <person name="Bluhm B."/>
            <person name="Cannon C."/>
            <person name="Castanera R."/>
            <person name="Culley D."/>
            <person name="Daum C."/>
            <person name="Ezra D."/>
            <person name="Gonzalez J."/>
            <person name="Henrissat B."/>
            <person name="Kuo A."/>
            <person name="Liang C."/>
            <person name="Lipzen A."/>
            <person name="Lutzoni F."/>
            <person name="Magnuson J."/>
            <person name="Mondo S."/>
            <person name="Nolan M."/>
            <person name="Ohm R."/>
            <person name="Pangilinan J."/>
            <person name="Park H.-J."/>
            <person name="Ramirez L."/>
            <person name="Alfaro M."/>
            <person name="Sun H."/>
            <person name="Tritt A."/>
            <person name="Yoshinaga Y."/>
            <person name="Zwiers L.-H."/>
            <person name="Turgeon B."/>
            <person name="Goodwin S."/>
            <person name="Spatafora J."/>
            <person name="Crous P."/>
            <person name="Grigoriev I."/>
        </authorList>
    </citation>
    <scope>NUCLEOTIDE SEQUENCE</scope>
    <source>
        <strain evidence="1">CBS 525.71</strain>
    </source>
</reference>
<evidence type="ECO:0000313" key="1">
    <source>
        <dbReference type="EMBL" id="KAF2632356.1"/>
    </source>
</evidence>
<dbReference type="Proteomes" id="UP000799754">
    <property type="component" value="Unassembled WGS sequence"/>
</dbReference>
<organism evidence="1 2">
    <name type="scientific">Macroventuria anomochaeta</name>
    <dbReference type="NCBI Taxonomy" id="301207"/>
    <lineage>
        <taxon>Eukaryota</taxon>
        <taxon>Fungi</taxon>
        <taxon>Dikarya</taxon>
        <taxon>Ascomycota</taxon>
        <taxon>Pezizomycotina</taxon>
        <taxon>Dothideomycetes</taxon>
        <taxon>Pleosporomycetidae</taxon>
        <taxon>Pleosporales</taxon>
        <taxon>Pleosporineae</taxon>
        <taxon>Didymellaceae</taxon>
        <taxon>Macroventuria</taxon>
    </lineage>
</organism>
<sequence>MKWVTQLLLTGSVAIDDVKFAIISLVGESLLAWDKSSITIRGERNMFLSVEFHPFRLPSPGLWLDIFQKIKAMGFLACESGHIKNSGVYNLEGFFDAAKRAGIYLLARPGPYINSEVSGGGFPGWLQRNKGVLRATAPDFRGVLQITFGTLEESSAKQKLRRAFTFCLESGTTSVGACVDKSYMQWIEREFRFAEITVPFINNDGVPTGNFVPGSGPGEVDIYGFDFYPFGWASLKFRSISLPSSPIAAVEFQGGTGGVGVETAAALINHEFARVFYKINYGLHTAIMNLYMTYGGTNWGNIGHPLGYTSYDMGAAISEDRQLVREKYSELKLQANYLRSSPAYLTASPQGDM</sequence>
<gene>
    <name evidence="1" type="ORF">BU25DRAFT_428231</name>
</gene>
<protein>
    <submittedName>
        <fullName evidence="1">Glycoside hydrolase family 35 protein</fullName>
    </submittedName>
</protein>
<comment type="caution">
    <text evidence="1">The sequence shown here is derived from an EMBL/GenBank/DDBJ whole genome shotgun (WGS) entry which is preliminary data.</text>
</comment>
<keyword evidence="1" id="KW-0378">Hydrolase</keyword>